<dbReference type="GO" id="GO:0000976">
    <property type="term" value="F:transcription cis-regulatory region binding"/>
    <property type="evidence" value="ECO:0007669"/>
    <property type="project" value="TreeGrafter"/>
</dbReference>
<evidence type="ECO:0000256" key="1">
    <source>
        <dbReference type="ARBA" id="ARBA00009437"/>
    </source>
</evidence>
<accession>A0A261W0G9</accession>
<evidence type="ECO:0000313" key="6">
    <source>
        <dbReference type="EMBL" id="OZI79053.1"/>
    </source>
</evidence>
<proteinExistence type="inferred from homology"/>
<dbReference type="PANTHER" id="PTHR30126:SF91">
    <property type="entry name" value="LYSR FAMILY TRANSCRIPTIONAL REGULATOR"/>
    <property type="match status" value="1"/>
</dbReference>
<name>A0A261W0G9_9BORD</name>
<dbReference type="PROSITE" id="PS50931">
    <property type="entry name" value="HTH_LYSR"/>
    <property type="match status" value="1"/>
</dbReference>
<evidence type="ECO:0000259" key="5">
    <source>
        <dbReference type="PROSITE" id="PS50931"/>
    </source>
</evidence>
<dbReference type="SUPFAM" id="SSF46785">
    <property type="entry name" value="Winged helix' DNA-binding domain"/>
    <property type="match status" value="1"/>
</dbReference>
<keyword evidence="4" id="KW-0804">Transcription</keyword>
<dbReference type="SUPFAM" id="SSF53850">
    <property type="entry name" value="Periplasmic binding protein-like II"/>
    <property type="match status" value="1"/>
</dbReference>
<comment type="similarity">
    <text evidence="1">Belongs to the LysR transcriptional regulatory family.</text>
</comment>
<evidence type="ECO:0000256" key="4">
    <source>
        <dbReference type="ARBA" id="ARBA00023163"/>
    </source>
</evidence>
<dbReference type="RefSeq" id="WP_094805753.1">
    <property type="nucleotide sequence ID" value="NZ_NEVT01000003.1"/>
</dbReference>
<evidence type="ECO:0000256" key="3">
    <source>
        <dbReference type="ARBA" id="ARBA00023125"/>
    </source>
</evidence>
<dbReference type="Pfam" id="PF00126">
    <property type="entry name" value="HTH_1"/>
    <property type="match status" value="1"/>
</dbReference>
<protein>
    <submittedName>
        <fullName evidence="6">LysR family transcriptional regulator</fullName>
    </submittedName>
</protein>
<dbReference type="EMBL" id="NEVT01000003">
    <property type="protein sequence ID" value="OZI79053.1"/>
    <property type="molecule type" value="Genomic_DNA"/>
</dbReference>
<keyword evidence="7" id="KW-1185">Reference proteome</keyword>
<dbReference type="AlphaFoldDB" id="A0A261W0G9"/>
<dbReference type="Proteomes" id="UP000215633">
    <property type="component" value="Unassembled WGS sequence"/>
</dbReference>
<dbReference type="InterPro" id="IPR005119">
    <property type="entry name" value="LysR_subst-bd"/>
</dbReference>
<comment type="caution">
    <text evidence="6">The sequence shown here is derived from an EMBL/GenBank/DDBJ whole genome shotgun (WGS) entry which is preliminary data.</text>
</comment>
<dbReference type="InterPro" id="IPR036390">
    <property type="entry name" value="WH_DNA-bd_sf"/>
</dbReference>
<dbReference type="InterPro" id="IPR000847">
    <property type="entry name" value="LysR_HTH_N"/>
</dbReference>
<dbReference type="GO" id="GO:0003700">
    <property type="term" value="F:DNA-binding transcription factor activity"/>
    <property type="evidence" value="ECO:0007669"/>
    <property type="project" value="InterPro"/>
</dbReference>
<keyword evidence="3" id="KW-0238">DNA-binding</keyword>
<organism evidence="6 7">
    <name type="scientific">Bordetella genomosp. 2</name>
    <dbReference type="NCBI Taxonomy" id="1983456"/>
    <lineage>
        <taxon>Bacteria</taxon>
        <taxon>Pseudomonadati</taxon>
        <taxon>Pseudomonadota</taxon>
        <taxon>Betaproteobacteria</taxon>
        <taxon>Burkholderiales</taxon>
        <taxon>Alcaligenaceae</taxon>
        <taxon>Bordetella</taxon>
    </lineage>
</organism>
<evidence type="ECO:0000313" key="7">
    <source>
        <dbReference type="Proteomes" id="UP000215633"/>
    </source>
</evidence>
<dbReference type="Pfam" id="PF03466">
    <property type="entry name" value="LysR_substrate"/>
    <property type="match status" value="1"/>
</dbReference>
<dbReference type="FunFam" id="1.10.10.10:FF:000001">
    <property type="entry name" value="LysR family transcriptional regulator"/>
    <property type="match status" value="1"/>
</dbReference>
<dbReference type="InterPro" id="IPR036388">
    <property type="entry name" value="WH-like_DNA-bd_sf"/>
</dbReference>
<dbReference type="PANTHER" id="PTHR30126">
    <property type="entry name" value="HTH-TYPE TRANSCRIPTIONAL REGULATOR"/>
    <property type="match status" value="1"/>
</dbReference>
<dbReference type="Gene3D" id="1.10.10.10">
    <property type="entry name" value="Winged helix-like DNA-binding domain superfamily/Winged helix DNA-binding domain"/>
    <property type="match status" value="1"/>
</dbReference>
<feature type="domain" description="HTH lysR-type" evidence="5">
    <location>
        <begin position="5"/>
        <end position="62"/>
    </location>
</feature>
<gene>
    <name evidence="6" type="ORF">CAL24_03685</name>
</gene>
<dbReference type="Gene3D" id="3.40.190.290">
    <property type="match status" value="1"/>
</dbReference>
<reference evidence="7" key="1">
    <citation type="submission" date="2017-05" db="EMBL/GenBank/DDBJ databases">
        <title>Complete and WGS of Bordetella genogroups.</title>
        <authorList>
            <person name="Spilker T."/>
            <person name="Lipuma J."/>
        </authorList>
    </citation>
    <scope>NUCLEOTIDE SEQUENCE [LARGE SCALE GENOMIC DNA]</scope>
    <source>
        <strain evidence="7">AU8256</strain>
    </source>
</reference>
<sequence>MLDALTLDQIRTFVAVADCGSFRAGAGKLRRVQSGVSASIANLETQLGIQLFDRSGHRPVLTPQGQALLANARDILLRVDAMRARARGFGDGVEAELALVVDTLFPLHQIGQAIAALRPAYPWVSVRLAIEPLGGPLQALLDQRCTLAVTVGENFRDPRIALEALSSVEQVAVVAAAHPLAATDTRALDAADLADHVQIVLADPTPLSRGRDFGVMSPQTCRVSTQDAKHALILAGAGWGRLPLWLVQRDLDEGRLARVRTRALGRNGAVASEVYLAHRVDAPLGPAARHLADALRRCARQGFRSA</sequence>
<keyword evidence="2" id="KW-0805">Transcription regulation</keyword>
<evidence type="ECO:0000256" key="2">
    <source>
        <dbReference type="ARBA" id="ARBA00023015"/>
    </source>
</evidence>